<protein>
    <submittedName>
        <fullName evidence="7">Cell division protein FtsW, lipid II flippase</fullName>
    </submittedName>
</protein>
<feature type="transmembrane region" description="Helical" evidence="6">
    <location>
        <begin position="381"/>
        <end position="399"/>
    </location>
</feature>
<evidence type="ECO:0000256" key="2">
    <source>
        <dbReference type="ARBA" id="ARBA00022692"/>
    </source>
</evidence>
<dbReference type="GO" id="GO:0008360">
    <property type="term" value="P:regulation of cell shape"/>
    <property type="evidence" value="ECO:0007669"/>
    <property type="project" value="UniProtKB-KW"/>
</dbReference>
<evidence type="ECO:0000256" key="5">
    <source>
        <dbReference type="ARBA" id="ARBA00023136"/>
    </source>
</evidence>
<name>A0A1M5YKZ3_9CLOT</name>
<accession>A0A1M5YKZ3</accession>
<feature type="transmembrane region" description="Helical" evidence="6">
    <location>
        <begin position="351"/>
        <end position="375"/>
    </location>
</feature>
<dbReference type="Pfam" id="PF01098">
    <property type="entry name" value="FTSW_RODA_SPOVE"/>
    <property type="match status" value="1"/>
</dbReference>
<reference evidence="7 8" key="1">
    <citation type="submission" date="2016-11" db="EMBL/GenBank/DDBJ databases">
        <authorList>
            <person name="Jaros S."/>
            <person name="Januszkiewicz K."/>
            <person name="Wedrychowicz H."/>
        </authorList>
    </citation>
    <scope>NUCLEOTIDE SEQUENCE [LARGE SCALE GENOMIC DNA]</scope>
    <source>
        <strain evidence="7 8">DSM 6191</strain>
    </source>
</reference>
<dbReference type="GO" id="GO:0015648">
    <property type="term" value="F:lipid-linked peptidoglycan transporter activity"/>
    <property type="evidence" value="ECO:0007669"/>
    <property type="project" value="TreeGrafter"/>
</dbReference>
<proteinExistence type="predicted"/>
<dbReference type="RefSeq" id="WP_073019195.1">
    <property type="nucleotide sequence ID" value="NZ_FQXU01000006.1"/>
</dbReference>
<evidence type="ECO:0000256" key="3">
    <source>
        <dbReference type="ARBA" id="ARBA00022960"/>
    </source>
</evidence>
<dbReference type="GO" id="GO:0032153">
    <property type="term" value="C:cell division site"/>
    <property type="evidence" value="ECO:0007669"/>
    <property type="project" value="TreeGrafter"/>
</dbReference>
<evidence type="ECO:0000313" key="7">
    <source>
        <dbReference type="EMBL" id="SHI12203.1"/>
    </source>
</evidence>
<dbReference type="InterPro" id="IPR001182">
    <property type="entry name" value="FtsW/RodA"/>
</dbReference>
<dbReference type="AlphaFoldDB" id="A0A1M5YKZ3"/>
<feature type="transmembrane region" description="Helical" evidence="6">
    <location>
        <begin position="306"/>
        <end position="330"/>
    </location>
</feature>
<keyword evidence="5 6" id="KW-0472">Membrane</keyword>
<keyword evidence="7" id="KW-0132">Cell division</keyword>
<sequence length="406" mass="44834">MKTLKDERKLLAVVYFLTIALFVNLAVLKDPIDIGALIMGGVLIILIGFSHFVIRKYYPDGDKFILIFAAVLAVIGIAVLYRLDEKVAIKQIIWFIAGITAYILIIVLLPDLKTFNRYRYYFLAATALFMPMALLIGKEQYGAKNWVLFGGFGFQPSEFGKIFLVLYLASALRNYEDKKNLMGDFKQLVEPAAVVMASIGCMVLQRDLGSALIFFGISVTILYIATAKGKYVFMSLGLFSVGSVVAYGLFSHVRNRVLIWKDLWAYANNESYQIVQGLYSISSGGMVGTGLGQGYPGFIPVNTTDFIFAVICEEMGMVFGIGILMLYFLLFYRGMRSALKVEDRFSQLISVGFSAMIAAQVLVIIGGVFAVIPLTGITLPLISYGGTSMLTMFFALGIMQKISEEG</sequence>
<dbReference type="GO" id="GO:0005886">
    <property type="term" value="C:plasma membrane"/>
    <property type="evidence" value="ECO:0007669"/>
    <property type="project" value="TreeGrafter"/>
</dbReference>
<comment type="subcellular location">
    <subcellularLocation>
        <location evidence="1">Membrane</location>
        <topology evidence="1">Multi-pass membrane protein</topology>
    </subcellularLocation>
</comment>
<feature type="transmembrane region" description="Helical" evidence="6">
    <location>
        <begin position="231"/>
        <end position="250"/>
    </location>
</feature>
<keyword evidence="2 6" id="KW-0812">Transmembrane</keyword>
<dbReference type="EMBL" id="FQXU01000006">
    <property type="protein sequence ID" value="SHI12203.1"/>
    <property type="molecule type" value="Genomic_DNA"/>
</dbReference>
<dbReference type="Proteomes" id="UP000184241">
    <property type="component" value="Unassembled WGS sequence"/>
</dbReference>
<keyword evidence="3" id="KW-0133">Cell shape</keyword>
<gene>
    <name evidence="7" type="ORF">SAMN02745941_02068</name>
</gene>
<evidence type="ECO:0000313" key="8">
    <source>
        <dbReference type="Proteomes" id="UP000184241"/>
    </source>
</evidence>
<dbReference type="PANTHER" id="PTHR30474">
    <property type="entry name" value="CELL CYCLE PROTEIN"/>
    <property type="match status" value="1"/>
</dbReference>
<feature type="transmembrane region" description="Helical" evidence="6">
    <location>
        <begin position="120"/>
        <end position="137"/>
    </location>
</feature>
<feature type="transmembrane region" description="Helical" evidence="6">
    <location>
        <begin position="64"/>
        <end position="83"/>
    </location>
</feature>
<evidence type="ECO:0000256" key="4">
    <source>
        <dbReference type="ARBA" id="ARBA00022989"/>
    </source>
</evidence>
<dbReference type="PANTHER" id="PTHR30474:SF3">
    <property type="entry name" value="PEPTIDOGLYCAN GLYCOSYLTRANSFERASE RODA"/>
    <property type="match status" value="1"/>
</dbReference>
<evidence type="ECO:0000256" key="1">
    <source>
        <dbReference type="ARBA" id="ARBA00004141"/>
    </source>
</evidence>
<dbReference type="GO" id="GO:0051301">
    <property type="term" value="P:cell division"/>
    <property type="evidence" value="ECO:0007669"/>
    <property type="project" value="UniProtKB-KW"/>
</dbReference>
<keyword evidence="4 6" id="KW-1133">Transmembrane helix</keyword>
<keyword evidence="7" id="KW-0131">Cell cycle</keyword>
<evidence type="ECO:0000256" key="6">
    <source>
        <dbReference type="SAM" id="Phobius"/>
    </source>
</evidence>
<feature type="transmembrane region" description="Helical" evidence="6">
    <location>
        <begin position="211"/>
        <end position="226"/>
    </location>
</feature>
<feature type="transmembrane region" description="Helical" evidence="6">
    <location>
        <begin position="34"/>
        <end position="52"/>
    </location>
</feature>
<feature type="transmembrane region" description="Helical" evidence="6">
    <location>
        <begin position="89"/>
        <end position="108"/>
    </location>
</feature>
<organism evidence="7 8">
    <name type="scientific">Clostridium intestinale DSM 6191</name>
    <dbReference type="NCBI Taxonomy" id="1121320"/>
    <lineage>
        <taxon>Bacteria</taxon>
        <taxon>Bacillati</taxon>
        <taxon>Bacillota</taxon>
        <taxon>Clostridia</taxon>
        <taxon>Eubacteriales</taxon>
        <taxon>Clostridiaceae</taxon>
        <taxon>Clostridium</taxon>
    </lineage>
</organism>
<feature type="transmembrane region" description="Helical" evidence="6">
    <location>
        <begin position="12"/>
        <end position="28"/>
    </location>
</feature>